<accession>A0ABT8T3G1</accession>
<dbReference type="InterPro" id="IPR041602">
    <property type="entry name" value="Quercetinase_C"/>
</dbReference>
<protein>
    <submittedName>
        <fullName evidence="5">Pirin family protein</fullName>
    </submittedName>
</protein>
<evidence type="ECO:0000256" key="2">
    <source>
        <dbReference type="RuleBase" id="RU003457"/>
    </source>
</evidence>
<dbReference type="InterPro" id="IPR011051">
    <property type="entry name" value="RmlC_Cupin_sf"/>
</dbReference>
<comment type="caution">
    <text evidence="5">The sequence shown here is derived from an EMBL/GenBank/DDBJ whole genome shotgun (WGS) entry which is preliminary data.</text>
</comment>
<keyword evidence="6" id="KW-1185">Reference proteome</keyword>
<comment type="similarity">
    <text evidence="1 2">Belongs to the pirin family.</text>
</comment>
<dbReference type="Pfam" id="PF02678">
    <property type="entry name" value="Pirin"/>
    <property type="match status" value="1"/>
</dbReference>
<dbReference type="InterPro" id="IPR014710">
    <property type="entry name" value="RmlC-like_jellyroll"/>
</dbReference>
<evidence type="ECO:0000313" key="5">
    <source>
        <dbReference type="EMBL" id="MDO1585294.1"/>
    </source>
</evidence>
<evidence type="ECO:0000259" key="4">
    <source>
        <dbReference type="Pfam" id="PF17954"/>
    </source>
</evidence>
<dbReference type="EMBL" id="JAUKWQ010000014">
    <property type="protein sequence ID" value="MDO1585294.1"/>
    <property type="molecule type" value="Genomic_DNA"/>
</dbReference>
<evidence type="ECO:0000259" key="3">
    <source>
        <dbReference type="Pfam" id="PF02678"/>
    </source>
</evidence>
<dbReference type="CDD" id="cd02910">
    <property type="entry name" value="cupin_Yhhw_N"/>
    <property type="match status" value="1"/>
</dbReference>
<organism evidence="5 6">
    <name type="scientific">Rhizobium oryzicola</name>
    <dbReference type="NCBI Taxonomy" id="1232668"/>
    <lineage>
        <taxon>Bacteria</taxon>
        <taxon>Pseudomonadati</taxon>
        <taxon>Pseudomonadota</taxon>
        <taxon>Alphaproteobacteria</taxon>
        <taxon>Hyphomicrobiales</taxon>
        <taxon>Rhizobiaceae</taxon>
        <taxon>Rhizobium/Agrobacterium group</taxon>
        <taxon>Rhizobium</taxon>
    </lineage>
</organism>
<sequence>MILIHDGMSRGHTNTGWLNSYHTFSFGSFQDPTRMGYGPLRVINEDRIVPGSGFSEHAHAEMDILTLVLSGKLTHKDTLGNIATIAPGEAQLMYAGNGIRHSEMNASGDEPAHFLQIWLIPDRQGGEARYQQVALPSPEASRNWTVLASGQDEQAPLRLNSDSRVLIANPLDGMSTSVPTKPGRLTFLHIVEGLALFDGERLTSGDGLQITNEQAPDLTWITDGQALLFDMPQ</sequence>
<dbReference type="Proteomes" id="UP001169006">
    <property type="component" value="Unassembled WGS sequence"/>
</dbReference>
<reference evidence="5" key="1">
    <citation type="journal article" date="2015" name="Int. J. Syst. Evol. Microbiol.">
        <title>Rhizobium oryzicola sp. nov., potential plant-growth-promoting endophytic bacteria isolated from rice roots.</title>
        <authorList>
            <person name="Zhang X.X."/>
            <person name="Gao J.S."/>
            <person name="Cao Y.H."/>
            <person name="Sheirdil R.A."/>
            <person name="Wang X.C."/>
            <person name="Zhang L."/>
        </authorList>
    </citation>
    <scope>NUCLEOTIDE SEQUENCE</scope>
    <source>
        <strain evidence="5">05753</strain>
    </source>
</reference>
<gene>
    <name evidence="5" type="ORF">Q2T52_24650</name>
</gene>
<dbReference type="SUPFAM" id="SSF51182">
    <property type="entry name" value="RmlC-like cupins"/>
    <property type="match status" value="1"/>
</dbReference>
<dbReference type="PANTHER" id="PTHR43212:SF3">
    <property type="entry name" value="QUERCETIN 2,3-DIOXYGENASE"/>
    <property type="match status" value="1"/>
</dbReference>
<name>A0ABT8T3G1_9HYPH</name>
<evidence type="ECO:0000313" key="6">
    <source>
        <dbReference type="Proteomes" id="UP001169006"/>
    </source>
</evidence>
<proteinExistence type="inferred from homology"/>
<dbReference type="RefSeq" id="WP_302079582.1">
    <property type="nucleotide sequence ID" value="NZ_JAUKWQ010000014.1"/>
</dbReference>
<reference evidence="5" key="2">
    <citation type="submission" date="2023-07" db="EMBL/GenBank/DDBJ databases">
        <authorList>
            <person name="Sun H."/>
        </authorList>
    </citation>
    <scope>NUCLEOTIDE SEQUENCE</scope>
    <source>
        <strain evidence="5">05753</strain>
    </source>
</reference>
<dbReference type="InterPro" id="IPR012093">
    <property type="entry name" value="Pirin"/>
</dbReference>
<dbReference type="Pfam" id="PF17954">
    <property type="entry name" value="Pirin_C_2"/>
    <property type="match status" value="1"/>
</dbReference>
<dbReference type="InterPro" id="IPR003829">
    <property type="entry name" value="Pirin_N_dom"/>
</dbReference>
<dbReference type="Gene3D" id="2.60.120.10">
    <property type="entry name" value="Jelly Rolls"/>
    <property type="match status" value="2"/>
</dbReference>
<dbReference type="PIRSF" id="PIRSF006232">
    <property type="entry name" value="Pirin"/>
    <property type="match status" value="1"/>
</dbReference>
<feature type="domain" description="Quercetin 2,3-dioxygenase C-terminal cupin" evidence="4">
    <location>
        <begin position="147"/>
        <end position="231"/>
    </location>
</feature>
<dbReference type="PANTHER" id="PTHR43212">
    <property type="entry name" value="QUERCETIN 2,3-DIOXYGENASE"/>
    <property type="match status" value="1"/>
</dbReference>
<evidence type="ECO:0000256" key="1">
    <source>
        <dbReference type="ARBA" id="ARBA00008416"/>
    </source>
</evidence>
<feature type="domain" description="Pirin N-terminal" evidence="3">
    <location>
        <begin position="14"/>
        <end position="119"/>
    </location>
</feature>